<evidence type="ECO:0000313" key="3">
    <source>
        <dbReference type="Proteomes" id="UP001589607"/>
    </source>
</evidence>
<dbReference type="Pfam" id="PF00144">
    <property type="entry name" value="Beta-lactamase"/>
    <property type="match status" value="1"/>
</dbReference>
<dbReference type="RefSeq" id="WP_236455473.1">
    <property type="nucleotide sequence ID" value="NZ_CBCSGE010000022.1"/>
</dbReference>
<comment type="caution">
    <text evidence="2">The sequence shown here is derived from an EMBL/GenBank/DDBJ whole genome shotgun (WGS) entry which is preliminary data.</text>
</comment>
<dbReference type="InterPro" id="IPR001466">
    <property type="entry name" value="Beta-lactam-related"/>
</dbReference>
<dbReference type="Proteomes" id="UP001589607">
    <property type="component" value="Unassembled WGS sequence"/>
</dbReference>
<feature type="domain" description="Beta-lactamase-related" evidence="1">
    <location>
        <begin position="72"/>
        <end position="367"/>
    </location>
</feature>
<dbReference type="InterPro" id="IPR012338">
    <property type="entry name" value="Beta-lactam/transpept-like"/>
</dbReference>
<dbReference type="Gene3D" id="3.40.710.10">
    <property type="entry name" value="DD-peptidase/beta-lactamase superfamily"/>
    <property type="match status" value="1"/>
</dbReference>
<evidence type="ECO:0000313" key="2">
    <source>
        <dbReference type="EMBL" id="MFB9096338.1"/>
    </source>
</evidence>
<dbReference type="InterPro" id="IPR050491">
    <property type="entry name" value="AmpC-like"/>
</dbReference>
<reference evidence="2 3" key="1">
    <citation type="submission" date="2024-09" db="EMBL/GenBank/DDBJ databases">
        <authorList>
            <person name="Sun Q."/>
            <person name="Mori K."/>
        </authorList>
    </citation>
    <scope>NUCLEOTIDE SEQUENCE [LARGE SCALE GENOMIC DNA]</scope>
    <source>
        <strain evidence="2 3">CECT 7955</strain>
    </source>
</reference>
<dbReference type="EC" id="3.-.-.-" evidence="2"/>
<keyword evidence="2" id="KW-0378">Hydrolase</keyword>
<dbReference type="PANTHER" id="PTHR46825">
    <property type="entry name" value="D-ALANYL-D-ALANINE-CARBOXYPEPTIDASE/ENDOPEPTIDASE AMPH"/>
    <property type="match status" value="1"/>
</dbReference>
<name>A0ABV5GLT2_9FLAO</name>
<accession>A0ABV5GLT2</accession>
<gene>
    <name evidence="2" type="ORF">ACFFVF_07410</name>
</gene>
<dbReference type="PROSITE" id="PS51257">
    <property type="entry name" value="PROKAR_LIPOPROTEIN"/>
    <property type="match status" value="1"/>
</dbReference>
<dbReference type="SUPFAM" id="SSF56601">
    <property type="entry name" value="beta-lactamase/transpeptidase-like"/>
    <property type="match status" value="1"/>
</dbReference>
<sequence length="390" mass="45221">MNFKLLFYSLSFCTLIACQKEKKTTEKTHPKKDSQQIVLPNFNKLSINYIKSKEIESKNFYTKNINIDDFSGSFLVAKNGQIVFEDYQGYTNYDRKEKISSTTPLHLASVSKVLTATLVLKLIDEKKLNLGTTLQSLFPLFPHKKISIEMLLNHRSGLPNYAYFCENDSIWKKNKTLKNSDILELLSTKNIKLESTPNTKFSYCNTNYALLALVIEKVTKLNYPEAMRKLIFDPLGMKNTFVFELEKQRNSVSKSYKSTWEEIPYDHLDAIYGDKNIYSTAKDILQFDLATYSNTFLSKEIKDLAYKGYSYERKGVKNYGLGIRLNEWEDGTSLLYHNGWWHGNTSAYISLKKDTVTLISLSNKYTKKPYQIKRLSALFGNYPFELYSEE</sequence>
<protein>
    <submittedName>
        <fullName evidence="2">Serine hydrolase domain-containing protein</fullName>
        <ecNumber evidence="2">3.-.-.-</ecNumber>
    </submittedName>
</protein>
<dbReference type="PANTHER" id="PTHR46825:SF9">
    <property type="entry name" value="BETA-LACTAMASE-RELATED DOMAIN-CONTAINING PROTEIN"/>
    <property type="match status" value="1"/>
</dbReference>
<dbReference type="GO" id="GO:0016787">
    <property type="term" value="F:hydrolase activity"/>
    <property type="evidence" value="ECO:0007669"/>
    <property type="project" value="UniProtKB-KW"/>
</dbReference>
<organism evidence="2 3">
    <name type="scientific">Flavobacterium jumunjinense</name>
    <dbReference type="NCBI Taxonomy" id="998845"/>
    <lineage>
        <taxon>Bacteria</taxon>
        <taxon>Pseudomonadati</taxon>
        <taxon>Bacteroidota</taxon>
        <taxon>Flavobacteriia</taxon>
        <taxon>Flavobacteriales</taxon>
        <taxon>Flavobacteriaceae</taxon>
        <taxon>Flavobacterium</taxon>
    </lineage>
</organism>
<evidence type="ECO:0000259" key="1">
    <source>
        <dbReference type="Pfam" id="PF00144"/>
    </source>
</evidence>
<proteinExistence type="predicted"/>
<dbReference type="EMBL" id="JBHMEY010000015">
    <property type="protein sequence ID" value="MFB9096338.1"/>
    <property type="molecule type" value="Genomic_DNA"/>
</dbReference>
<keyword evidence="3" id="KW-1185">Reference proteome</keyword>